<dbReference type="AlphaFoldDB" id="A0A165PXC9"/>
<evidence type="ECO:0000313" key="2">
    <source>
        <dbReference type="Proteomes" id="UP000076761"/>
    </source>
</evidence>
<gene>
    <name evidence="1" type="ORF">NEOLEDRAFT_744340</name>
</gene>
<reference evidence="1 2" key="1">
    <citation type="journal article" date="2016" name="Mol. Biol. Evol.">
        <title>Comparative Genomics of Early-Diverging Mushroom-Forming Fungi Provides Insights into the Origins of Lignocellulose Decay Capabilities.</title>
        <authorList>
            <person name="Nagy L.G."/>
            <person name="Riley R."/>
            <person name="Tritt A."/>
            <person name="Adam C."/>
            <person name="Daum C."/>
            <person name="Floudas D."/>
            <person name="Sun H."/>
            <person name="Yadav J.S."/>
            <person name="Pangilinan J."/>
            <person name="Larsson K.H."/>
            <person name="Matsuura K."/>
            <person name="Barry K."/>
            <person name="Labutti K."/>
            <person name="Kuo R."/>
            <person name="Ohm R.A."/>
            <person name="Bhattacharya S.S."/>
            <person name="Shirouzu T."/>
            <person name="Yoshinaga Y."/>
            <person name="Martin F.M."/>
            <person name="Grigoriev I.V."/>
            <person name="Hibbett D.S."/>
        </authorList>
    </citation>
    <scope>NUCLEOTIDE SEQUENCE [LARGE SCALE GENOMIC DNA]</scope>
    <source>
        <strain evidence="1 2">HHB14362 ss-1</strain>
    </source>
</reference>
<accession>A0A165PXC9</accession>
<dbReference type="EMBL" id="KV425605">
    <property type="protein sequence ID" value="KZT21620.1"/>
    <property type="molecule type" value="Genomic_DNA"/>
</dbReference>
<sequence>MAEVPADSDHTRTPFSPSRRAVTGCAATRSFRSCSALSAGTRVADFLSRYESRQSRKYQCTRTRAQGYRIDCMPLTRWRESLVAPVGKQTHMYKRGRHASEVLFANNPPVPCHASEGTTVLPCLPCIDLQEIFEYGRRWDMFLSVLDEGD</sequence>
<keyword evidence="2" id="KW-1185">Reference proteome</keyword>
<dbReference type="InParanoid" id="A0A165PXC9"/>
<name>A0A165PXC9_9AGAM</name>
<proteinExistence type="predicted"/>
<evidence type="ECO:0000313" key="1">
    <source>
        <dbReference type="EMBL" id="KZT21620.1"/>
    </source>
</evidence>
<organism evidence="1 2">
    <name type="scientific">Neolentinus lepideus HHB14362 ss-1</name>
    <dbReference type="NCBI Taxonomy" id="1314782"/>
    <lineage>
        <taxon>Eukaryota</taxon>
        <taxon>Fungi</taxon>
        <taxon>Dikarya</taxon>
        <taxon>Basidiomycota</taxon>
        <taxon>Agaricomycotina</taxon>
        <taxon>Agaricomycetes</taxon>
        <taxon>Gloeophyllales</taxon>
        <taxon>Gloeophyllaceae</taxon>
        <taxon>Neolentinus</taxon>
    </lineage>
</organism>
<dbReference type="Proteomes" id="UP000076761">
    <property type="component" value="Unassembled WGS sequence"/>
</dbReference>
<protein>
    <submittedName>
        <fullName evidence="1">Uncharacterized protein</fullName>
    </submittedName>
</protein>